<evidence type="ECO:0000313" key="2">
    <source>
        <dbReference type="EMBL" id="MTH55489.1"/>
    </source>
</evidence>
<comment type="caution">
    <text evidence="2">The sequence shown here is derived from an EMBL/GenBank/DDBJ whole genome shotgun (WGS) entry which is preliminary data.</text>
</comment>
<dbReference type="OrthoDB" id="4863277at2"/>
<proteinExistence type="predicted"/>
<organism evidence="2 3">
    <name type="scientific">Metabacillus mangrovi</name>
    <dbReference type="NCBI Taxonomy" id="1491830"/>
    <lineage>
        <taxon>Bacteria</taxon>
        <taxon>Bacillati</taxon>
        <taxon>Bacillota</taxon>
        <taxon>Bacilli</taxon>
        <taxon>Bacillales</taxon>
        <taxon>Bacillaceae</taxon>
        <taxon>Metabacillus</taxon>
    </lineage>
</organism>
<dbReference type="Pfam" id="PF13228">
    <property type="entry name" value="DUF4037"/>
    <property type="match status" value="1"/>
</dbReference>
<dbReference type="EMBL" id="WMIB01000030">
    <property type="protein sequence ID" value="MTH55489.1"/>
    <property type="molecule type" value="Genomic_DNA"/>
</dbReference>
<dbReference type="AlphaFoldDB" id="A0A7X2S860"/>
<keyword evidence="3" id="KW-1185">Reference proteome</keyword>
<dbReference type="InterPro" id="IPR043519">
    <property type="entry name" value="NT_sf"/>
</dbReference>
<gene>
    <name evidence="2" type="ORF">GKZ89_19025</name>
</gene>
<dbReference type="SUPFAM" id="SSF81301">
    <property type="entry name" value="Nucleotidyltransferase"/>
    <property type="match status" value="1"/>
</dbReference>
<evidence type="ECO:0000313" key="3">
    <source>
        <dbReference type="Proteomes" id="UP000434639"/>
    </source>
</evidence>
<sequence length="280" mass="32148">MKLAEQARKAADIYQRNPKVEAIWIGGSVSRGWDDEYSDIELFLAWRNGPETEDRLEPVKALQGEIISFHCYEDEEWSEAFVTSEIKFELSHFLTSTVKKNINRTVGLYSPDLESQCLTSAVAEGVCLYGAEIFESLKQQTAIYPEGLKRAMILQSLDLGSRWNNRYSLVARQDWLMLHEVFVTVEKKMMAVLFALNEQFVHHPGFKWQRQSIQRMEIKPSGTETRLESVFLEHPAKGLMILEELLQDVFGLVSRHHPDIELDKWKAAGSSARPVRKTGE</sequence>
<feature type="domain" description="DUF4037" evidence="1">
    <location>
        <begin position="114"/>
        <end position="208"/>
    </location>
</feature>
<dbReference type="InterPro" id="IPR025117">
    <property type="entry name" value="DUF4037"/>
</dbReference>
<dbReference type="RefSeq" id="WP_155113986.1">
    <property type="nucleotide sequence ID" value="NZ_WMIB01000030.1"/>
</dbReference>
<accession>A0A7X2S860</accession>
<reference evidence="2 3" key="1">
    <citation type="journal article" date="2017" name="Int. J. Syst. Evol. Microbiol.">
        <title>Bacillus mangrovi sp. nov., isolated from a sediment sample from a mangrove forest.</title>
        <authorList>
            <person name="Gupta V."/>
            <person name="Singh P.K."/>
            <person name="Korpole S."/>
            <person name="Tanuku N.R.S."/>
            <person name="Pinnaka A.K."/>
        </authorList>
    </citation>
    <scope>NUCLEOTIDE SEQUENCE [LARGE SCALE GENOMIC DNA]</scope>
    <source>
        <strain evidence="2 3">KCTC 33872</strain>
    </source>
</reference>
<protein>
    <submittedName>
        <fullName evidence="2">DUF4037 domain-containing protein</fullName>
    </submittedName>
</protein>
<evidence type="ECO:0000259" key="1">
    <source>
        <dbReference type="Pfam" id="PF13228"/>
    </source>
</evidence>
<dbReference type="Proteomes" id="UP000434639">
    <property type="component" value="Unassembled WGS sequence"/>
</dbReference>
<name>A0A7X2S860_9BACI</name>
<dbReference type="Gene3D" id="3.30.460.10">
    <property type="entry name" value="Beta Polymerase, domain 2"/>
    <property type="match status" value="1"/>
</dbReference>